<dbReference type="Gene3D" id="3.40.50.12780">
    <property type="entry name" value="N-terminal domain of ligase-like"/>
    <property type="match status" value="1"/>
</dbReference>
<proteinExistence type="inferred from homology"/>
<dbReference type="PANTHER" id="PTHR43201">
    <property type="entry name" value="ACYL-COA SYNTHETASE"/>
    <property type="match status" value="1"/>
</dbReference>
<dbReference type="InterPro" id="IPR042099">
    <property type="entry name" value="ANL_N_sf"/>
</dbReference>
<evidence type="ECO:0000256" key="1">
    <source>
        <dbReference type="ARBA" id="ARBA00006432"/>
    </source>
</evidence>
<dbReference type="Proteomes" id="UP000177870">
    <property type="component" value="Chromosome"/>
</dbReference>
<dbReference type="GO" id="GO:0031956">
    <property type="term" value="F:medium-chain fatty acid-CoA ligase activity"/>
    <property type="evidence" value="ECO:0007669"/>
    <property type="project" value="TreeGrafter"/>
</dbReference>
<dbReference type="Pfam" id="PF00501">
    <property type="entry name" value="AMP-binding"/>
    <property type="match status" value="1"/>
</dbReference>
<dbReference type="SUPFAM" id="SSF56801">
    <property type="entry name" value="Acetyl-CoA synthetase-like"/>
    <property type="match status" value="1"/>
</dbReference>
<evidence type="ECO:0000256" key="2">
    <source>
        <dbReference type="ARBA" id="ARBA00022598"/>
    </source>
</evidence>
<evidence type="ECO:0000313" key="5">
    <source>
        <dbReference type="EMBL" id="AOW99785.1"/>
    </source>
</evidence>
<dbReference type="PANTHER" id="PTHR43201:SF5">
    <property type="entry name" value="MEDIUM-CHAIN ACYL-COA LIGASE ACSF2, MITOCHONDRIAL"/>
    <property type="match status" value="1"/>
</dbReference>
<dbReference type="Pfam" id="PF13193">
    <property type="entry name" value="AMP-binding_C"/>
    <property type="match status" value="1"/>
</dbReference>
<evidence type="ECO:0000259" key="3">
    <source>
        <dbReference type="Pfam" id="PF00501"/>
    </source>
</evidence>
<dbReference type="AlphaFoldDB" id="A0A1D8TQU0"/>
<dbReference type="GO" id="GO:0006631">
    <property type="term" value="P:fatty acid metabolic process"/>
    <property type="evidence" value="ECO:0007669"/>
    <property type="project" value="TreeGrafter"/>
</dbReference>
<dbReference type="RefSeq" id="WP_070392261.1">
    <property type="nucleotide sequence ID" value="NZ_CP017599.1"/>
</dbReference>
<dbReference type="PROSITE" id="PS00455">
    <property type="entry name" value="AMP_BINDING"/>
    <property type="match status" value="1"/>
</dbReference>
<gene>
    <name evidence="5" type="ORF">BJP34_10250</name>
</gene>
<evidence type="ECO:0000313" key="6">
    <source>
        <dbReference type="Proteomes" id="UP000177870"/>
    </source>
</evidence>
<dbReference type="OrthoDB" id="9803968at2"/>
<dbReference type="STRING" id="1458985.BJP34_10250"/>
<feature type="domain" description="AMP-binding enzyme C-terminal" evidence="4">
    <location>
        <begin position="408"/>
        <end position="482"/>
    </location>
</feature>
<accession>A0A1D8TQU0</accession>
<organism evidence="5 6">
    <name type="scientific">Moorena producens PAL-8-15-08-1</name>
    <dbReference type="NCBI Taxonomy" id="1458985"/>
    <lineage>
        <taxon>Bacteria</taxon>
        <taxon>Bacillati</taxon>
        <taxon>Cyanobacteriota</taxon>
        <taxon>Cyanophyceae</taxon>
        <taxon>Coleofasciculales</taxon>
        <taxon>Coleofasciculaceae</taxon>
        <taxon>Moorena</taxon>
    </lineage>
</organism>
<reference evidence="6" key="1">
    <citation type="submission" date="2016-10" db="EMBL/GenBank/DDBJ databases">
        <title>Comparative genomics uncovers the prolific and rare metabolic potential of the cyanobacterial genus Moorea.</title>
        <authorList>
            <person name="Leao T."/>
            <person name="Castelao G."/>
            <person name="Korobeynikov A."/>
            <person name="Monroe E.A."/>
            <person name="Podell S."/>
            <person name="Glukhov E."/>
            <person name="Allen E."/>
            <person name="Gerwick W.H."/>
            <person name="Gerwick L."/>
        </authorList>
    </citation>
    <scope>NUCLEOTIDE SEQUENCE [LARGE SCALE GENOMIC DNA]</scope>
    <source>
        <strain evidence="6">PAL-8-15-08-1</strain>
    </source>
</reference>
<dbReference type="InterPro" id="IPR020845">
    <property type="entry name" value="AMP-binding_CS"/>
</dbReference>
<feature type="domain" description="AMP-dependent synthetase/ligase" evidence="3">
    <location>
        <begin position="13"/>
        <end position="353"/>
    </location>
</feature>
<dbReference type="InterPro" id="IPR000873">
    <property type="entry name" value="AMP-dep_synth/lig_dom"/>
</dbReference>
<protein>
    <submittedName>
        <fullName evidence="5">Uncharacterized protein</fullName>
    </submittedName>
</protein>
<sequence length="514" mass="57285">MLESLPSSTKAQKNVLTDGQLTCTYQELPEVFEALQQYFDQRGISITDCFALECDNTVSSALVLLYLLERGYRFLLLPQEVNPPQVLGSKQSLPRFCRYKIRTGSFTDKPKAPNFRYPEQFVDIVENEDWIGDGPSATAECDRIGINPIQENNPSRKLYIRTSGSTGKPKIAVHSHDKLLRNALNCLQRLGLKQDDRIAIPVPIYHMYGLGAAFLPGVMAGASIDLQKNSNLLKYMQRERDFNPNVAFMTPMFCETLLKGRKTSRKYNLTVVAGDRIREDTFVRFESRFGSLVSLYGSTEMGAMAASSPDQPQEVRLKTVGKPMSGVKITLAKDNTDGVSELWCHHDYGFEGYVDQEGKPISQGIQTQTDWFGTKDLGRIWSDGHLEVIGRCDYSVNRNGLLVLLADVERGIETIEGIDSVVVVSQGESQRGKGIVAYCVLAKDSNIPEPDIRAACFDILPRHGIPDQIFLVNSFPKLPNGKVDRLKLIGMHDQGKGKHMRYAHAARTAVSGQP</sequence>
<dbReference type="InterPro" id="IPR025110">
    <property type="entry name" value="AMP-bd_C"/>
</dbReference>
<dbReference type="InterPro" id="IPR045851">
    <property type="entry name" value="AMP-bd_C_sf"/>
</dbReference>
<dbReference type="KEGG" id="mpro:BJP34_10250"/>
<keyword evidence="2" id="KW-0436">Ligase</keyword>
<dbReference type="CDD" id="cd04433">
    <property type="entry name" value="AFD_class_I"/>
    <property type="match status" value="1"/>
</dbReference>
<dbReference type="Gene3D" id="3.30.300.30">
    <property type="match status" value="1"/>
</dbReference>
<evidence type="ECO:0000259" key="4">
    <source>
        <dbReference type="Pfam" id="PF13193"/>
    </source>
</evidence>
<name>A0A1D8TQU0_9CYAN</name>
<comment type="similarity">
    <text evidence="1">Belongs to the ATP-dependent AMP-binding enzyme family.</text>
</comment>
<dbReference type="EMBL" id="CP017599">
    <property type="protein sequence ID" value="AOW99785.1"/>
    <property type="molecule type" value="Genomic_DNA"/>
</dbReference>